<feature type="region of interest" description="Disordered" evidence="1">
    <location>
        <begin position="33"/>
        <end position="74"/>
    </location>
</feature>
<dbReference type="EMBL" id="JANHAX010000006">
    <property type="protein sequence ID" value="MDQ2091760.1"/>
    <property type="molecule type" value="Genomic_DNA"/>
</dbReference>
<evidence type="ECO:0000313" key="2">
    <source>
        <dbReference type="EMBL" id="MDQ2091760.1"/>
    </source>
</evidence>
<gene>
    <name evidence="2" type="ORF">NO357_17805</name>
</gene>
<dbReference type="Proteomes" id="UP001226762">
    <property type="component" value="Unassembled WGS sequence"/>
</dbReference>
<evidence type="ECO:0000256" key="1">
    <source>
        <dbReference type="SAM" id="MobiDB-lite"/>
    </source>
</evidence>
<keyword evidence="3" id="KW-1185">Reference proteome</keyword>
<reference evidence="2" key="2">
    <citation type="submission" date="2023-02" db="EMBL/GenBank/DDBJ databases">
        <title>'Rhodoalgimonas zhirmunskyi' gen. nov., isolated from a red alga.</title>
        <authorList>
            <person name="Nedashkovskaya O.I."/>
            <person name="Otstavnykh N.Y."/>
            <person name="Bystritskaya E.P."/>
            <person name="Balabanova L.A."/>
            <person name="Isaeva M.P."/>
        </authorList>
    </citation>
    <scope>NUCLEOTIDE SEQUENCE</scope>
    <source>
        <strain evidence="2">KCTC 52189</strain>
    </source>
</reference>
<organism evidence="2 3">
    <name type="scientific">Marimonas arenosa</name>
    <dbReference type="NCBI Taxonomy" id="1795305"/>
    <lineage>
        <taxon>Bacteria</taxon>
        <taxon>Pseudomonadati</taxon>
        <taxon>Pseudomonadota</taxon>
        <taxon>Alphaproteobacteria</taxon>
        <taxon>Rhodobacterales</taxon>
        <taxon>Paracoccaceae</taxon>
        <taxon>Marimonas</taxon>
    </lineage>
</organism>
<proteinExistence type="predicted"/>
<sequence>MELEIPGLTDTFQLMKENVLHAENGKRVSRFTQRATGGAGASQAQRRKLGQEYKPAPRLSMNGSSRLPLFGAHSGNVRDHCEKSAFLRHGQ</sequence>
<protein>
    <submittedName>
        <fullName evidence="2">Uncharacterized protein</fullName>
    </submittedName>
</protein>
<name>A0AAE4B5W2_9RHOB</name>
<accession>A0AAE4B5W2</accession>
<comment type="caution">
    <text evidence="2">The sequence shown here is derived from an EMBL/GenBank/DDBJ whole genome shotgun (WGS) entry which is preliminary data.</text>
</comment>
<dbReference type="AlphaFoldDB" id="A0AAE4B5W2"/>
<evidence type="ECO:0000313" key="3">
    <source>
        <dbReference type="Proteomes" id="UP001226762"/>
    </source>
</evidence>
<reference evidence="2" key="1">
    <citation type="submission" date="2022-07" db="EMBL/GenBank/DDBJ databases">
        <authorList>
            <person name="Otstavnykh N."/>
            <person name="Isaeva M."/>
            <person name="Bystritskaya E."/>
        </authorList>
    </citation>
    <scope>NUCLEOTIDE SEQUENCE</scope>
    <source>
        <strain evidence="2">KCTC 52189</strain>
    </source>
</reference>